<proteinExistence type="predicted"/>
<feature type="region of interest" description="Disordered" evidence="1">
    <location>
        <begin position="1"/>
        <end position="72"/>
    </location>
</feature>
<dbReference type="AlphaFoldDB" id="M2N3L5"/>
<feature type="compositionally biased region" description="Polar residues" evidence="1">
    <location>
        <begin position="57"/>
        <end position="68"/>
    </location>
</feature>
<dbReference type="GeneID" id="19107967"/>
<sequence length="137" mass="14488">MDCSTMEKATISQAEREEGSPKPTSGLPAYSAQPKPVPFLGASGQNPWNDSGYAFPASTNVMDPTTMPSEKAEAARQRAAEIMAALKSGHPGAADVAMGKAPANSSSGLFGLRMLKHKVTTGKPKDRKQKQEDTVIR</sequence>
<keyword evidence="3" id="KW-1185">Reference proteome</keyword>
<dbReference type="KEGG" id="bcom:BAUCODRAFT_125440"/>
<dbReference type="Proteomes" id="UP000011761">
    <property type="component" value="Unassembled WGS sequence"/>
</dbReference>
<evidence type="ECO:0000313" key="2">
    <source>
        <dbReference type="EMBL" id="EMC93594.1"/>
    </source>
</evidence>
<gene>
    <name evidence="2" type="ORF">BAUCODRAFT_125440</name>
</gene>
<reference evidence="2 3" key="1">
    <citation type="journal article" date="2012" name="PLoS Pathog.">
        <title>Diverse lifestyles and strategies of plant pathogenesis encoded in the genomes of eighteen Dothideomycetes fungi.</title>
        <authorList>
            <person name="Ohm R.A."/>
            <person name="Feau N."/>
            <person name="Henrissat B."/>
            <person name="Schoch C.L."/>
            <person name="Horwitz B.A."/>
            <person name="Barry K.W."/>
            <person name="Condon B.J."/>
            <person name="Copeland A.C."/>
            <person name="Dhillon B."/>
            <person name="Glaser F."/>
            <person name="Hesse C.N."/>
            <person name="Kosti I."/>
            <person name="LaButti K."/>
            <person name="Lindquist E.A."/>
            <person name="Lucas S."/>
            <person name="Salamov A.A."/>
            <person name="Bradshaw R.E."/>
            <person name="Ciuffetti L."/>
            <person name="Hamelin R.C."/>
            <person name="Kema G.H.J."/>
            <person name="Lawrence C."/>
            <person name="Scott J.A."/>
            <person name="Spatafora J.W."/>
            <person name="Turgeon B.G."/>
            <person name="de Wit P.J.G.M."/>
            <person name="Zhong S."/>
            <person name="Goodwin S.B."/>
            <person name="Grigoriev I.V."/>
        </authorList>
    </citation>
    <scope>NUCLEOTIDE SEQUENCE [LARGE SCALE GENOMIC DNA]</scope>
    <source>
        <strain evidence="2 3">UAMH 10762</strain>
    </source>
</reference>
<dbReference type="HOGENOM" id="CLU_1864753_0_0_1"/>
<name>M2N3L5_BAUPA</name>
<dbReference type="RefSeq" id="XP_007679674.1">
    <property type="nucleotide sequence ID" value="XM_007681484.1"/>
</dbReference>
<protein>
    <submittedName>
        <fullName evidence="2">Uncharacterized protein</fullName>
    </submittedName>
</protein>
<feature type="region of interest" description="Disordered" evidence="1">
    <location>
        <begin position="117"/>
        <end position="137"/>
    </location>
</feature>
<evidence type="ECO:0000256" key="1">
    <source>
        <dbReference type="SAM" id="MobiDB-lite"/>
    </source>
</evidence>
<organism evidence="2 3">
    <name type="scientific">Baudoinia panamericana (strain UAMH 10762)</name>
    <name type="common">Angels' share fungus</name>
    <name type="synonym">Baudoinia compniacensis (strain UAMH 10762)</name>
    <dbReference type="NCBI Taxonomy" id="717646"/>
    <lineage>
        <taxon>Eukaryota</taxon>
        <taxon>Fungi</taxon>
        <taxon>Dikarya</taxon>
        <taxon>Ascomycota</taxon>
        <taxon>Pezizomycotina</taxon>
        <taxon>Dothideomycetes</taxon>
        <taxon>Dothideomycetidae</taxon>
        <taxon>Mycosphaerellales</taxon>
        <taxon>Teratosphaeriaceae</taxon>
        <taxon>Baudoinia</taxon>
    </lineage>
</organism>
<feature type="compositionally biased region" description="Basic residues" evidence="1">
    <location>
        <begin position="117"/>
        <end position="128"/>
    </location>
</feature>
<dbReference type="EMBL" id="KB445560">
    <property type="protein sequence ID" value="EMC93594.1"/>
    <property type="molecule type" value="Genomic_DNA"/>
</dbReference>
<accession>M2N3L5</accession>
<evidence type="ECO:0000313" key="3">
    <source>
        <dbReference type="Proteomes" id="UP000011761"/>
    </source>
</evidence>
<dbReference type="eggNOG" id="ENOG502R9DQ">
    <property type="taxonomic scope" value="Eukaryota"/>
</dbReference>